<dbReference type="PATRIC" id="fig|67356.5.peg.5231"/>
<protein>
    <submittedName>
        <fullName evidence="1">Membrane protein</fullName>
    </submittedName>
</protein>
<keyword evidence="2" id="KW-1185">Reference proteome</keyword>
<accession>A0A0L8L4P3</accession>
<gene>
    <name evidence="1" type="ORF">ADK37_24535</name>
</gene>
<name>A0A0L8L4P3_9ACTN</name>
<organism evidence="1 2">
    <name type="scientific">Streptomyces resistomycificus</name>
    <dbReference type="NCBI Taxonomy" id="67356"/>
    <lineage>
        <taxon>Bacteria</taxon>
        <taxon>Bacillati</taxon>
        <taxon>Actinomycetota</taxon>
        <taxon>Actinomycetes</taxon>
        <taxon>Kitasatosporales</taxon>
        <taxon>Streptomycetaceae</taxon>
        <taxon>Streptomyces</taxon>
        <taxon>Streptomyces aurantiacus group</taxon>
    </lineage>
</organism>
<sequence>MILLALLVPALMMAFLFGMDALENLLFPRPAAADDVGTPTDDIQARLS</sequence>
<dbReference type="AlphaFoldDB" id="A0A0L8L4P3"/>
<reference evidence="2" key="1">
    <citation type="submission" date="2015-07" db="EMBL/GenBank/DDBJ databases">
        <authorList>
            <person name="Ju K.-S."/>
            <person name="Doroghazi J.R."/>
            <person name="Metcalf W.W."/>
        </authorList>
    </citation>
    <scope>NUCLEOTIDE SEQUENCE [LARGE SCALE GENOMIC DNA]</scope>
    <source>
        <strain evidence="2">NRRL 2290</strain>
    </source>
</reference>
<dbReference type="EMBL" id="LGUS01000176">
    <property type="protein sequence ID" value="KOG33051.1"/>
    <property type="molecule type" value="Genomic_DNA"/>
</dbReference>
<proteinExistence type="predicted"/>
<comment type="caution">
    <text evidence="1">The sequence shown here is derived from an EMBL/GenBank/DDBJ whole genome shotgun (WGS) entry which is preliminary data.</text>
</comment>
<evidence type="ECO:0000313" key="1">
    <source>
        <dbReference type="EMBL" id="KOG33051.1"/>
    </source>
</evidence>
<dbReference type="Proteomes" id="UP000037251">
    <property type="component" value="Unassembled WGS sequence"/>
</dbReference>
<evidence type="ECO:0000313" key="2">
    <source>
        <dbReference type="Proteomes" id="UP000037251"/>
    </source>
</evidence>